<feature type="domain" description="AAA+ ATPase" evidence="9">
    <location>
        <begin position="153"/>
        <end position="304"/>
    </location>
</feature>
<dbReference type="GO" id="GO:0005634">
    <property type="term" value="C:nucleus"/>
    <property type="evidence" value="ECO:0007669"/>
    <property type="project" value="UniProtKB-SubCell"/>
</dbReference>
<gene>
    <name evidence="10" type="ORF">BpHYR1_039712</name>
</gene>
<evidence type="ECO:0000313" key="10">
    <source>
        <dbReference type="EMBL" id="RNA43417.1"/>
    </source>
</evidence>
<proteinExistence type="inferred from homology"/>
<keyword evidence="4" id="KW-0067">ATP-binding</keyword>
<keyword evidence="5" id="KW-0238">DNA-binding</keyword>
<keyword evidence="11" id="KW-1185">Reference proteome</keyword>
<dbReference type="EMBL" id="REGN01000224">
    <property type="protein sequence ID" value="RNA43417.1"/>
    <property type="molecule type" value="Genomic_DNA"/>
</dbReference>
<evidence type="ECO:0000313" key="11">
    <source>
        <dbReference type="Proteomes" id="UP000276133"/>
    </source>
</evidence>
<dbReference type="Gene3D" id="1.10.8.60">
    <property type="match status" value="1"/>
</dbReference>
<dbReference type="PANTHER" id="PTHR46765:SF1">
    <property type="entry name" value="P-LOOP CONTAINING NUCLEOSIDE TRIPHOSPHATE HYDROLASES SUPERFAMILY PROTEIN"/>
    <property type="match status" value="1"/>
</dbReference>
<dbReference type="Pfam" id="PF00004">
    <property type="entry name" value="AAA"/>
    <property type="match status" value="1"/>
</dbReference>
<keyword evidence="2" id="KW-0235">DNA replication</keyword>
<keyword evidence="3" id="KW-0547">Nucleotide-binding</keyword>
<name>A0A3M7T679_BRAPC</name>
<protein>
    <submittedName>
        <fullName evidence="10">Chromosome transmission fidelity 8-like protein</fullName>
    </submittedName>
</protein>
<evidence type="ECO:0000256" key="4">
    <source>
        <dbReference type="ARBA" id="ARBA00022840"/>
    </source>
</evidence>
<organism evidence="10 11">
    <name type="scientific">Brachionus plicatilis</name>
    <name type="common">Marine rotifer</name>
    <name type="synonym">Brachionus muelleri</name>
    <dbReference type="NCBI Taxonomy" id="10195"/>
    <lineage>
        <taxon>Eukaryota</taxon>
        <taxon>Metazoa</taxon>
        <taxon>Spiralia</taxon>
        <taxon>Gnathifera</taxon>
        <taxon>Rotifera</taxon>
        <taxon>Eurotatoria</taxon>
        <taxon>Monogononta</taxon>
        <taxon>Pseudotrocha</taxon>
        <taxon>Ploima</taxon>
        <taxon>Brachionidae</taxon>
        <taxon>Brachionus</taxon>
    </lineage>
</organism>
<sequence>MKMNDENYDFMKQITDENTYMLEKPIKLLKLELASEETNKRRKAIEELKQDDYVDNLIEKCSSTETELWVEKFKPRDFFELLSEDSTNRLILTWIKSWDYSVFGKELDKSKIENRVVMKETTNINSKKRKRPLNLESELEEKLLELDDMNRPKTKVALISGPPGLGKTTLAQIIAKRAGYNVIEMNASDDRSIEMFKIYLESVTQMRGSVNETTFKPNCLIIDEIDGAPQNSIQILIDHVTENSKTKNKKTNHCLRPIICICNDLYTPSLKNLRQVAIVFQCQAISTHRLAERLKNICILTNIESDIDAMVSLCDKTNNDIRSSLNTLQFLSKRTNRVTSKIINELNIGQKDMEKGIFTIMNEIFFKKYEKKDQNIKTDANSRFNAILNMCQNCDFDRLLQALQENFLYIRFRDSNFENIIKANEWFTACDKFSKISRDNQDFGLLRYQRFIPGLFHTLFSSLNQQIQTQNKRFKYPHQHFEFLMKFNRNNKIITNYLTDMSPSARVFSNSGCYSIIDLIPYLCQIIQPTMRAVSIQLLNKSEKERFDSIIKTMLLFNLTYRQEKGAEGQFSFVLEPSIDELIKFTGLKQHKQLSYIIKQQIARELTISKVKIADKSKGYLD</sequence>
<evidence type="ECO:0000256" key="3">
    <source>
        <dbReference type="ARBA" id="ARBA00022741"/>
    </source>
</evidence>
<evidence type="ECO:0000256" key="2">
    <source>
        <dbReference type="ARBA" id="ARBA00022705"/>
    </source>
</evidence>
<dbReference type="GO" id="GO:0005524">
    <property type="term" value="F:ATP binding"/>
    <property type="evidence" value="ECO:0007669"/>
    <property type="project" value="UniProtKB-KW"/>
</dbReference>
<dbReference type="GO" id="GO:0003677">
    <property type="term" value="F:DNA binding"/>
    <property type="evidence" value="ECO:0007669"/>
    <property type="project" value="UniProtKB-KW"/>
</dbReference>
<accession>A0A3M7T679</accession>
<keyword evidence="7" id="KW-0131">Cell cycle</keyword>
<comment type="subcellular location">
    <subcellularLocation>
        <location evidence="1">Nucleus</location>
    </subcellularLocation>
</comment>
<dbReference type="InterPro" id="IPR003593">
    <property type="entry name" value="AAA+_ATPase"/>
</dbReference>
<evidence type="ECO:0000256" key="6">
    <source>
        <dbReference type="ARBA" id="ARBA00023242"/>
    </source>
</evidence>
<dbReference type="InterPro" id="IPR003959">
    <property type="entry name" value="ATPase_AAA_core"/>
</dbReference>
<dbReference type="SUPFAM" id="SSF52540">
    <property type="entry name" value="P-loop containing nucleoside triphosphate hydrolases"/>
    <property type="match status" value="1"/>
</dbReference>
<evidence type="ECO:0000256" key="7">
    <source>
        <dbReference type="ARBA" id="ARBA00023306"/>
    </source>
</evidence>
<dbReference type="GO" id="GO:0006260">
    <property type="term" value="P:DNA replication"/>
    <property type="evidence" value="ECO:0007669"/>
    <property type="project" value="UniProtKB-KW"/>
</dbReference>
<dbReference type="CDD" id="cd00009">
    <property type="entry name" value="AAA"/>
    <property type="match status" value="1"/>
</dbReference>
<dbReference type="CDD" id="cd18140">
    <property type="entry name" value="HLD_clamp_RFC"/>
    <property type="match status" value="1"/>
</dbReference>
<dbReference type="STRING" id="10195.A0A3M7T679"/>
<dbReference type="OrthoDB" id="2195431at2759"/>
<evidence type="ECO:0000256" key="8">
    <source>
        <dbReference type="ARBA" id="ARBA00043975"/>
    </source>
</evidence>
<dbReference type="InterPro" id="IPR047854">
    <property type="entry name" value="RFC_lid"/>
</dbReference>
<evidence type="ECO:0000256" key="5">
    <source>
        <dbReference type="ARBA" id="ARBA00023125"/>
    </source>
</evidence>
<comment type="similarity">
    <text evidence="8">Belongs to the activator 1 small subunits family. CTF18 subfamily.</text>
</comment>
<dbReference type="AlphaFoldDB" id="A0A3M7T679"/>
<dbReference type="PANTHER" id="PTHR46765">
    <property type="entry name" value="P-LOOP CONTAINING NUCLEOSIDE TRIPHOSPHATE HYDROLASES SUPERFAMILY PROTEIN"/>
    <property type="match status" value="1"/>
</dbReference>
<dbReference type="InterPro" id="IPR053016">
    <property type="entry name" value="CTF18-RFC_complex"/>
</dbReference>
<evidence type="ECO:0000259" key="9">
    <source>
        <dbReference type="SMART" id="SM00382"/>
    </source>
</evidence>
<evidence type="ECO:0000256" key="1">
    <source>
        <dbReference type="ARBA" id="ARBA00004123"/>
    </source>
</evidence>
<dbReference type="Gene3D" id="3.40.50.300">
    <property type="entry name" value="P-loop containing nucleotide triphosphate hydrolases"/>
    <property type="match status" value="1"/>
</dbReference>
<dbReference type="InterPro" id="IPR027417">
    <property type="entry name" value="P-loop_NTPase"/>
</dbReference>
<dbReference type="GO" id="GO:0016887">
    <property type="term" value="F:ATP hydrolysis activity"/>
    <property type="evidence" value="ECO:0007669"/>
    <property type="project" value="InterPro"/>
</dbReference>
<keyword evidence="6" id="KW-0539">Nucleus</keyword>
<dbReference type="SMART" id="SM00382">
    <property type="entry name" value="AAA"/>
    <property type="match status" value="1"/>
</dbReference>
<dbReference type="Proteomes" id="UP000276133">
    <property type="component" value="Unassembled WGS sequence"/>
</dbReference>
<reference evidence="10 11" key="1">
    <citation type="journal article" date="2018" name="Sci. Rep.">
        <title>Genomic signatures of local adaptation to the degree of environmental predictability in rotifers.</title>
        <authorList>
            <person name="Franch-Gras L."/>
            <person name="Hahn C."/>
            <person name="Garcia-Roger E.M."/>
            <person name="Carmona M.J."/>
            <person name="Serra M."/>
            <person name="Gomez A."/>
        </authorList>
    </citation>
    <scope>NUCLEOTIDE SEQUENCE [LARGE SCALE GENOMIC DNA]</scope>
    <source>
        <strain evidence="10">HYR1</strain>
    </source>
</reference>
<comment type="caution">
    <text evidence="10">The sequence shown here is derived from an EMBL/GenBank/DDBJ whole genome shotgun (WGS) entry which is preliminary data.</text>
</comment>